<accession>A0A2A9DVE3</accession>
<feature type="domain" description="ABC transporter" evidence="5">
    <location>
        <begin position="262"/>
        <end position="498"/>
    </location>
</feature>
<dbReference type="SUPFAM" id="SSF52540">
    <property type="entry name" value="P-loop containing nucleoside triphosphate hydrolases"/>
    <property type="match status" value="2"/>
</dbReference>
<dbReference type="InterPro" id="IPR050107">
    <property type="entry name" value="ABC_carbohydrate_import_ATPase"/>
</dbReference>
<keyword evidence="3" id="KW-0547">Nucleotide-binding</keyword>
<proteinExistence type="predicted"/>
<dbReference type="Proteomes" id="UP000221369">
    <property type="component" value="Unassembled WGS sequence"/>
</dbReference>
<keyword evidence="2" id="KW-0677">Repeat</keyword>
<dbReference type="InterPro" id="IPR017871">
    <property type="entry name" value="ABC_transporter-like_CS"/>
</dbReference>
<evidence type="ECO:0000313" key="7">
    <source>
        <dbReference type="Proteomes" id="UP000221369"/>
    </source>
</evidence>
<evidence type="ECO:0000256" key="1">
    <source>
        <dbReference type="ARBA" id="ARBA00022448"/>
    </source>
</evidence>
<dbReference type="EMBL" id="PDJE01000001">
    <property type="protein sequence ID" value="PFG29879.1"/>
    <property type="molecule type" value="Genomic_DNA"/>
</dbReference>
<organism evidence="6 7">
    <name type="scientific">Paramicrobacterium agarici</name>
    <dbReference type="NCBI Taxonomy" id="630514"/>
    <lineage>
        <taxon>Bacteria</taxon>
        <taxon>Bacillati</taxon>
        <taxon>Actinomycetota</taxon>
        <taxon>Actinomycetes</taxon>
        <taxon>Micrococcales</taxon>
        <taxon>Microbacteriaceae</taxon>
        <taxon>Paramicrobacterium</taxon>
    </lineage>
</organism>
<evidence type="ECO:0000256" key="3">
    <source>
        <dbReference type="ARBA" id="ARBA00022741"/>
    </source>
</evidence>
<dbReference type="AlphaFoldDB" id="A0A2A9DVE3"/>
<name>A0A2A9DVE3_9MICO</name>
<dbReference type="InterPro" id="IPR003439">
    <property type="entry name" value="ABC_transporter-like_ATP-bd"/>
</dbReference>
<evidence type="ECO:0000313" key="6">
    <source>
        <dbReference type="EMBL" id="PFG29879.1"/>
    </source>
</evidence>
<dbReference type="SMART" id="SM00382">
    <property type="entry name" value="AAA"/>
    <property type="match status" value="2"/>
</dbReference>
<dbReference type="Pfam" id="PF00005">
    <property type="entry name" value="ABC_tran"/>
    <property type="match status" value="2"/>
</dbReference>
<dbReference type="CDD" id="cd03216">
    <property type="entry name" value="ABC_Carb_Monos_I"/>
    <property type="match status" value="1"/>
</dbReference>
<comment type="caution">
    <text evidence="6">The sequence shown here is derived from an EMBL/GenBank/DDBJ whole genome shotgun (WGS) entry which is preliminary data.</text>
</comment>
<evidence type="ECO:0000259" key="5">
    <source>
        <dbReference type="PROSITE" id="PS50893"/>
    </source>
</evidence>
<dbReference type="PANTHER" id="PTHR43790:SF9">
    <property type="entry name" value="GALACTOFURANOSE TRANSPORTER ATP-BINDING PROTEIN YTFR"/>
    <property type="match status" value="1"/>
</dbReference>
<dbReference type="InterPro" id="IPR027417">
    <property type="entry name" value="P-loop_NTPase"/>
</dbReference>
<keyword evidence="1" id="KW-0813">Transport</keyword>
<dbReference type="Gene3D" id="3.40.50.300">
    <property type="entry name" value="P-loop containing nucleotide triphosphate hydrolases"/>
    <property type="match status" value="2"/>
</dbReference>
<evidence type="ECO:0000256" key="4">
    <source>
        <dbReference type="ARBA" id="ARBA00022840"/>
    </source>
</evidence>
<dbReference type="PROSITE" id="PS50893">
    <property type="entry name" value="ABC_TRANSPORTER_2"/>
    <property type="match status" value="2"/>
</dbReference>
<protein>
    <submittedName>
        <fullName evidence="6">Monosaccharide ABC transporter ATP-binding protein (CUT2 family)</fullName>
    </submittedName>
</protein>
<reference evidence="6 7" key="1">
    <citation type="submission" date="2017-10" db="EMBL/GenBank/DDBJ databases">
        <title>Sequencing the genomes of 1000 actinobacteria strains.</title>
        <authorList>
            <person name="Klenk H.-P."/>
        </authorList>
    </citation>
    <scope>NUCLEOTIDE SEQUENCE [LARGE SCALE GENOMIC DNA]</scope>
    <source>
        <strain evidence="6 7">DSM 21798</strain>
    </source>
</reference>
<dbReference type="GO" id="GO:0016887">
    <property type="term" value="F:ATP hydrolysis activity"/>
    <property type="evidence" value="ECO:0007669"/>
    <property type="project" value="InterPro"/>
</dbReference>
<evidence type="ECO:0000256" key="2">
    <source>
        <dbReference type="ARBA" id="ARBA00022737"/>
    </source>
</evidence>
<dbReference type="GO" id="GO:0005524">
    <property type="term" value="F:ATP binding"/>
    <property type="evidence" value="ECO:0007669"/>
    <property type="project" value="UniProtKB-KW"/>
</dbReference>
<dbReference type="PANTHER" id="PTHR43790">
    <property type="entry name" value="CARBOHYDRATE TRANSPORT ATP-BINDING PROTEIN MG119-RELATED"/>
    <property type="match status" value="1"/>
</dbReference>
<sequence>MTMNAAATEREDKASSDQSIIVASGIEKSYGNTRALSGASLEIAPGEIVGLVGHNGAGKSTMTRMLAGREQPDTGRISFAGQDSKVSWDSSEAERSGVRMIYQELALCPDLSAFENAYLSDPRKTSLFSWRRAMEKRLQHTLDTVFPEHGITVLRRADALSMAQRQMVEIARALCTDNLRLLILDEPTESLDSDSAAQLYEYLHSLTDKGVGALLISHRMQEVITHSDRVVVMKDGAVAGTATTDSVTEDELLVMMGGSVRADTGTLNRVASTGGDASDDGTVVSITHGAGAGMKVRTGEIVGLAGLAGQGQELVLRRLWDAGLLRRGVTVPKARAYVPGDRQTSGILPLWNVAENLTIAASKVITRFGIVNARRKRELAEHWVEILRVRGGAHAPITSLSGGNQQKVLIARAFASESELVLLDDPFRGVDVSTKNELYALMKAEAARGRSIVWYSTDNAEMVQCDHVYVFRAGKIVSALDADEISEERIIADSFDDSSGHSS</sequence>
<feature type="domain" description="ABC transporter" evidence="5">
    <location>
        <begin position="21"/>
        <end position="260"/>
    </location>
</feature>
<dbReference type="InterPro" id="IPR003593">
    <property type="entry name" value="AAA+_ATPase"/>
</dbReference>
<dbReference type="PROSITE" id="PS00211">
    <property type="entry name" value="ABC_TRANSPORTER_1"/>
    <property type="match status" value="1"/>
</dbReference>
<gene>
    <name evidence="6" type="ORF">ATJ78_0796</name>
</gene>
<keyword evidence="4 6" id="KW-0067">ATP-binding</keyword>
<keyword evidence="7" id="KW-1185">Reference proteome</keyword>